<dbReference type="Proteomes" id="UP000789901">
    <property type="component" value="Unassembled WGS sequence"/>
</dbReference>
<feature type="compositionally biased region" description="Polar residues" evidence="1">
    <location>
        <begin position="14"/>
        <end position="32"/>
    </location>
</feature>
<keyword evidence="3" id="KW-1185">Reference proteome</keyword>
<name>A0ABN7VFR6_GIGMA</name>
<feature type="non-terminal residue" evidence="2">
    <location>
        <position position="1"/>
    </location>
</feature>
<sequence length="46" mass="5149">ILANQQKEFEHLSDSQQSESVSFVTTRSSSDPPSIYKEATIQTGIY</sequence>
<organism evidence="2 3">
    <name type="scientific">Gigaspora margarita</name>
    <dbReference type="NCBI Taxonomy" id="4874"/>
    <lineage>
        <taxon>Eukaryota</taxon>
        <taxon>Fungi</taxon>
        <taxon>Fungi incertae sedis</taxon>
        <taxon>Mucoromycota</taxon>
        <taxon>Glomeromycotina</taxon>
        <taxon>Glomeromycetes</taxon>
        <taxon>Diversisporales</taxon>
        <taxon>Gigasporaceae</taxon>
        <taxon>Gigaspora</taxon>
    </lineage>
</organism>
<dbReference type="EMBL" id="CAJVQB010014125">
    <property type="protein sequence ID" value="CAG8766549.1"/>
    <property type="molecule type" value="Genomic_DNA"/>
</dbReference>
<proteinExistence type="predicted"/>
<feature type="region of interest" description="Disordered" evidence="1">
    <location>
        <begin position="1"/>
        <end position="46"/>
    </location>
</feature>
<evidence type="ECO:0000313" key="3">
    <source>
        <dbReference type="Proteomes" id="UP000789901"/>
    </source>
</evidence>
<evidence type="ECO:0000256" key="1">
    <source>
        <dbReference type="SAM" id="MobiDB-lite"/>
    </source>
</evidence>
<accession>A0ABN7VFR6</accession>
<comment type="caution">
    <text evidence="2">The sequence shown here is derived from an EMBL/GenBank/DDBJ whole genome shotgun (WGS) entry which is preliminary data.</text>
</comment>
<reference evidence="2 3" key="1">
    <citation type="submission" date="2021-06" db="EMBL/GenBank/DDBJ databases">
        <authorList>
            <person name="Kallberg Y."/>
            <person name="Tangrot J."/>
            <person name="Rosling A."/>
        </authorList>
    </citation>
    <scope>NUCLEOTIDE SEQUENCE [LARGE SCALE GENOMIC DNA]</scope>
    <source>
        <strain evidence="2 3">120-4 pot B 10/14</strain>
    </source>
</reference>
<protein>
    <submittedName>
        <fullName evidence="2">12459_t:CDS:1</fullName>
    </submittedName>
</protein>
<evidence type="ECO:0000313" key="2">
    <source>
        <dbReference type="EMBL" id="CAG8766549.1"/>
    </source>
</evidence>
<gene>
    <name evidence="2" type="ORF">GMARGA_LOCUS18070</name>
</gene>